<sequence length="412" mass="44385">MKHSTRSIAVVGAGQAGLQLALGLRRSGHHVTLVSNRTARQVLDGRVMSTQIMFADALETERRLGLDHWQGEAPAIEGLTFTVAPDAVKAIDFEARLAAPGQSVDQRVKIAAWLEEFTAAGGELRIAEAGVAELEELAASHDLVLVTAGKGEISRIFERDAERSPFTAPQRVAAVSYVHGLRPRDSFVACSASLMPGVGEYFIVPALTKSGPCDCLFLNGVPGGPLDAFADVRSPEEHLDVTKKLLAEFLPWEAERAADAVLTDPGGVLAGRLTPTVREPVATLPSGRKVLGVADVLVVNDPLTGQGSNSAAKCADVYLREILARGDEPFDADWMTATFERFWEYARHVTRWTNGLLPPAPAHVVDLLDAAQRQPGLASRIAEGFNNPTGLDPWWHEPEAARREILPEPAVR</sequence>
<dbReference type="OrthoDB" id="3414915at2"/>
<dbReference type="RefSeq" id="WP_126913238.1">
    <property type="nucleotide sequence ID" value="NZ_CP034587.1"/>
</dbReference>
<dbReference type="Pfam" id="PF17885">
    <property type="entry name" value="Smoa_sbd"/>
    <property type="match status" value="1"/>
</dbReference>
<protein>
    <submittedName>
        <fullName evidence="2">FAD-binding oxidoreductase</fullName>
    </submittedName>
</protein>
<dbReference type="EMBL" id="CP034587">
    <property type="protein sequence ID" value="AZQ70676.1"/>
    <property type="molecule type" value="Genomic_DNA"/>
</dbReference>
<dbReference type="Proteomes" id="UP000267900">
    <property type="component" value="Chromosome"/>
</dbReference>
<dbReference type="InterPro" id="IPR036188">
    <property type="entry name" value="FAD/NAD-bd_sf"/>
</dbReference>
<dbReference type="Gene3D" id="3.50.50.60">
    <property type="entry name" value="FAD/NAD(P)-binding domain"/>
    <property type="match status" value="2"/>
</dbReference>
<evidence type="ECO:0000313" key="2">
    <source>
        <dbReference type="EMBL" id="AZQ70676.1"/>
    </source>
</evidence>
<dbReference type="Gene3D" id="3.30.9.40">
    <property type="match status" value="1"/>
</dbReference>
<proteinExistence type="predicted"/>
<name>A0A3Q9FSC9_STRLT</name>
<gene>
    <name evidence="2" type="ORF">EKH77_05075</name>
</gene>
<accession>A0A3Q9FSC9</accession>
<evidence type="ECO:0000313" key="3">
    <source>
        <dbReference type="Proteomes" id="UP000267900"/>
    </source>
</evidence>
<keyword evidence="3" id="KW-1185">Reference proteome</keyword>
<dbReference type="InterPro" id="IPR041654">
    <property type="entry name" value="StyA_sbd"/>
</dbReference>
<reference evidence="2 3" key="1">
    <citation type="submission" date="2018-12" db="EMBL/GenBank/DDBJ databases">
        <title>The whole draft genome of Streptomyce luteoverticillatus CGMCC 15060.</title>
        <authorList>
            <person name="Feng Z."/>
            <person name="Chen G."/>
            <person name="Zhang J."/>
            <person name="Zhu H."/>
            <person name="Yu X."/>
            <person name="Zhang W."/>
            <person name="Zhang X."/>
        </authorList>
    </citation>
    <scope>NUCLEOTIDE SEQUENCE [LARGE SCALE GENOMIC DNA]</scope>
    <source>
        <strain evidence="2 3">CGMCC 15060</strain>
    </source>
</reference>
<dbReference type="AlphaFoldDB" id="A0A3Q9FSC9"/>
<evidence type="ECO:0000259" key="1">
    <source>
        <dbReference type="Pfam" id="PF17885"/>
    </source>
</evidence>
<dbReference type="SUPFAM" id="SSF51905">
    <property type="entry name" value="FAD/NAD(P)-binding domain"/>
    <property type="match status" value="1"/>
</dbReference>
<feature type="domain" description="Styrene monooxygenase StyA putative substrate binding" evidence="1">
    <location>
        <begin position="149"/>
        <end position="256"/>
    </location>
</feature>
<organism evidence="2 3">
    <name type="scientific">Streptomyces luteoverticillatus</name>
    <name type="common">Streptoverticillium luteoverticillatus</name>
    <dbReference type="NCBI Taxonomy" id="66425"/>
    <lineage>
        <taxon>Bacteria</taxon>
        <taxon>Bacillati</taxon>
        <taxon>Actinomycetota</taxon>
        <taxon>Actinomycetes</taxon>
        <taxon>Kitasatosporales</taxon>
        <taxon>Streptomycetaceae</taxon>
        <taxon>Streptomyces</taxon>
    </lineage>
</organism>